<dbReference type="InterPro" id="IPR013216">
    <property type="entry name" value="Methyltransf_11"/>
</dbReference>
<dbReference type="InterPro" id="IPR029063">
    <property type="entry name" value="SAM-dependent_MTases_sf"/>
</dbReference>
<keyword evidence="2" id="KW-0489">Methyltransferase</keyword>
<sequence>MASISRNRRRSAPVTRAYAESLPFPEQSLDAAMAILTVHHWSDLTAGPAELRRVSARRVILTWDPVTEREFWLLREYLPELAEKTAGLTSLDAVVTSLARVGADVSVVPVPIPADCTDGFLGAYWRQTHRYLDPQARAAISAFTHLDRHVLGPALQRLKADITTGRWHHGRKSLLNADTLDLGYRLVTAH</sequence>
<dbReference type="Pfam" id="PF08241">
    <property type="entry name" value="Methyltransf_11"/>
    <property type="match status" value="1"/>
</dbReference>
<dbReference type="SUPFAM" id="SSF53335">
    <property type="entry name" value="S-adenosyl-L-methionine-dependent methyltransferases"/>
    <property type="match status" value="1"/>
</dbReference>
<comment type="caution">
    <text evidence="2">The sequence shown here is derived from an EMBL/GenBank/DDBJ whole genome shotgun (WGS) entry which is preliminary data.</text>
</comment>
<feature type="domain" description="Methyltransferase type 11" evidence="1">
    <location>
        <begin position="6"/>
        <end position="55"/>
    </location>
</feature>
<accession>A0A4R0IQC5</accession>
<dbReference type="Gene3D" id="3.40.50.150">
    <property type="entry name" value="Vaccinia Virus protein VP39"/>
    <property type="match status" value="1"/>
</dbReference>
<reference evidence="2 3" key="1">
    <citation type="submission" date="2019-02" db="EMBL/GenBank/DDBJ databases">
        <title>Kribbella capetownensis sp. nov. and Kribbella speibonae sp. nov., isolated from soil.</title>
        <authorList>
            <person name="Curtis S.M."/>
            <person name="Norton I."/>
            <person name="Everest G.J."/>
            <person name="Meyers P.R."/>
        </authorList>
    </citation>
    <scope>NUCLEOTIDE SEQUENCE [LARGE SCALE GENOMIC DNA]</scope>
    <source>
        <strain evidence="2 3">DSM 27082</strain>
    </source>
</reference>
<evidence type="ECO:0000259" key="1">
    <source>
        <dbReference type="Pfam" id="PF08241"/>
    </source>
</evidence>
<dbReference type="GO" id="GO:0032259">
    <property type="term" value="P:methylation"/>
    <property type="evidence" value="ECO:0007669"/>
    <property type="project" value="UniProtKB-KW"/>
</dbReference>
<dbReference type="Proteomes" id="UP000292695">
    <property type="component" value="Unassembled WGS sequence"/>
</dbReference>
<evidence type="ECO:0000313" key="2">
    <source>
        <dbReference type="EMBL" id="TCC35209.1"/>
    </source>
</evidence>
<protein>
    <submittedName>
        <fullName evidence="2">Methyltransferase domain-containing protein</fullName>
    </submittedName>
</protein>
<evidence type="ECO:0000313" key="3">
    <source>
        <dbReference type="Proteomes" id="UP000292695"/>
    </source>
</evidence>
<keyword evidence="2" id="KW-0808">Transferase</keyword>
<dbReference type="GO" id="GO:0008757">
    <property type="term" value="F:S-adenosylmethionine-dependent methyltransferase activity"/>
    <property type="evidence" value="ECO:0007669"/>
    <property type="project" value="InterPro"/>
</dbReference>
<keyword evidence="3" id="KW-1185">Reference proteome</keyword>
<name>A0A4R0IQC5_9ACTN</name>
<dbReference type="RefSeq" id="WP_131288553.1">
    <property type="nucleotide sequence ID" value="NZ_SJKA01000004.1"/>
</dbReference>
<dbReference type="OrthoDB" id="9809391at2"/>
<proteinExistence type="predicted"/>
<gene>
    <name evidence="2" type="ORF">E0H50_13380</name>
</gene>
<organism evidence="2 3">
    <name type="scientific">Kribbella sindirgiensis</name>
    <dbReference type="NCBI Taxonomy" id="1124744"/>
    <lineage>
        <taxon>Bacteria</taxon>
        <taxon>Bacillati</taxon>
        <taxon>Actinomycetota</taxon>
        <taxon>Actinomycetes</taxon>
        <taxon>Propionibacteriales</taxon>
        <taxon>Kribbellaceae</taxon>
        <taxon>Kribbella</taxon>
    </lineage>
</organism>
<dbReference type="AlphaFoldDB" id="A0A4R0IQC5"/>
<dbReference type="EMBL" id="SJKA01000004">
    <property type="protein sequence ID" value="TCC35209.1"/>
    <property type="molecule type" value="Genomic_DNA"/>
</dbReference>